<evidence type="ECO:0000313" key="15">
    <source>
        <dbReference type="Proteomes" id="UP000515154"/>
    </source>
</evidence>
<evidence type="ECO:0000256" key="10">
    <source>
        <dbReference type="ARBA" id="ARBA00047469"/>
    </source>
</evidence>
<proteinExistence type="inferred from homology"/>
<dbReference type="KEGG" id="osn:115221537"/>
<dbReference type="GO" id="GO:0005759">
    <property type="term" value="C:mitochondrial matrix"/>
    <property type="evidence" value="ECO:0007669"/>
    <property type="project" value="UniProtKB-SubCell"/>
</dbReference>
<dbReference type="InterPro" id="IPR002300">
    <property type="entry name" value="aa-tRNA-synth_Ia"/>
</dbReference>
<dbReference type="Gene3D" id="1.10.730.10">
    <property type="entry name" value="Isoleucyl-tRNA Synthetase, Domain 1"/>
    <property type="match status" value="1"/>
</dbReference>
<dbReference type="Pfam" id="PF13603">
    <property type="entry name" value="tRNA-synt_1_2"/>
    <property type="match status" value="1"/>
</dbReference>
<dbReference type="SUPFAM" id="SSF47323">
    <property type="entry name" value="Anticodon-binding domain of a subclass of class I aminoacyl-tRNA synthetases"/>
    <property type="match status" value="1"/>
</dbReference>
<dbReference type="SUPFAM" id="SSF52374">
    <property type="entry name" value="Nucleotidylyl transferase"/>
    <property type="match status" value="1"/>
</dbReference>
<sequence>MNKISNLTQSFGIFSLCPCCDLQRSQPRVNYRRVFGNSQEIIWRKFNFCKRLDEVTNMIVGRHCINPVLFRKWFCWKPWSKYRSLFSKTGIWENTFKAEKRKEIEEYWKPKIQELDQIGATDPNADKYYVLSMFPYPSGRLHMGHVRVYTISDAMARYKRLLGKKTIHPMGWDAFGLPAENAAIDKGQHPAKWTYSNIKSMKKQIEDLCCSFDWDREIFTCDPAYYKWTQYIFLKMYEAGLVYHKQALVNWDPVDQTVLADEQINDLGCSWRSGAKVEKRSLRQWYLKTTAYAKSLWDGLATVDQNLWGDIISLQKNWIGKCDGCHFYFTIMDGATELPDAVAVFTKQPAAIYGVSHLALAPTHHLNVPDYHTPGVDQTAGNKDQDVLLTVKAIHPFTKAEIPVIVSPTTEFDMFNECSLGIPCLSVEDAKTAQEFGLETVEVFATNGDEEVLINSGQFTGFKKSEAMKSIQEYAKQNNVGGHLVSSHLKDWLISRQRYWGTPIPLIHCEKCKVVPVPYQDLPVELATVEELSGKCIAPLSHLKDWQKVQCPQCGGPAKRETDTMDTFVDSSWYFLRYLDPCNDSAMCDPAAAVKEMPVDLYIGGKEHATLHLYYARFVSHFLYDLGVLAQKEPFINLLTQGMVMGRSYKVRDTGSYLSEDQVDFSGDHPVEAATGLAVDTFWEKMSKSKQNGVDPEDVLNEFGVDSTRICILSNVAPKSHRNWSNEEFRGIINWQSKIWKIVSDYILMKTSGSFQEVSPQLLKQHEEKMFEFRNYFLKEVTFHFEKTFLISVAISRLQGFTNSIRKIPADVRVNSEVFGSVLADFVIMLGPLAPSFASELWAGLGSVSPHTSSYDWSQNVLHQKWPRIDEKYQLPLIVRHQGVEIFSKRFPKTQLNQLTDLTAYEYILTSKKVRNRIKSLQLSDLHFRLDENYRAEFTIPH</sequence>
<evidence type="ECO:0000259" key="12">
    <source>
        <dbReference type="Pfam" id="PF00133"/>
    </source>
</evidence>
<dbReference type="Gene3D" id="3.40.50.620">
    <property type="entry name" value="HUPs"/>
    <property type="match status" value="2"/>
</dbReference>
<gene>
    <name evidence="16" type="primary">LOC115221537</name>
</gene>
<comment type="subcellular location">
    <subcellularLocation>
        <location evidence="1">Mitochondrion matrix</location>
    </subcellularLocation>
</comment>
<feature type="domain" description="Leucyl-tRNA synthetase editing" evidence="14">
    <location>
        <begin position="316"/>
        <end position="475"/>
    </location>
</feature>
<comment type="similarity">
    <text evidence="2 11">Belongs to the class-I aminoacyl-tRNA synthetase family.</text>
</comment>
<evidence type="ECO:0000256" key="1">
    <source>
        <dbReference type="ARBA" id="ARBA00004305"/>
    </source>
</evidence>
<evidence type="ECO:0000256" key="7">
    <source>
        <dbReference type="ARBA" id="ARBA00022917"/>
    </source>
</evidence>
<dbReference type="InterPro" id="IPR025709">
    <property type="entry name" value="Leu_tRNA-synth_edit"/>
</dbReference>
<dbReference type="GO" id="GO:0005524">
    <property type="term" value="F:ATP binding"/>
    <property type="evidence" value="ECO:0007669"/>
    <property type="project" value="UniProtKB-KW"/>
</dbReference>
<dbReference type="InterPro" id="IPR009008">
    <property type="entry name" value="Val/Leu/Ile-tRNA-synth_edit"/>
</dbReference>
<dbReference type="GO" id="GO:0002161">
    <property type="term" value="F:aminoacyl-tRNA deacylase activity"/>
    <property type="evidence" value="ECO:0007669"/>
    <property type="project" value="InterPro"/>
</dbReference>
<keyword evidence="4 11" id="KW-0436">Ligase</keyword>
<accession>A0A6P7T9N4</accession>
<keyword evidence="6 11" id="KW-0067">ATP-binding</keyword>
<dbReference type="GO" id="GO:0004823">
    <property type="term" value="F:leucine-tRNA ligase activity"/>
    <property type="evidence" value="ECO:0007669"/>
    <property type="project" value="UniProtKB-EC"/>
</dbReference>
<dbReference type="InterPro" id="IPR014729">
    <property type="entry name" value="Rossmann-like_a/b/a_fold"/>
</dbReference>
<dbReference type="SUPFAM" id="SSF50677">
    <property type="entry name" value="ValRS/IleRS/LeuRS editing domain"/>
    <property type="match status" value="1"/>
</dbReference>
<dbReference type="RefSeq" id="XP_029647599.2">
    <property type="nucleotide sequence ID" value="XM_029791739.2"/>
</dbReference>
<dbReference type="PANTHER" id="PTHR43740">
    <property type="entry name" value="LEUCYL-TRNA SYNTHETASE"/>
    <property type="match status" value="1"/>
</dbReference>
<dbReference type="EC" id="6.1.1.4" evidence="3"/>
<evidence type="ECO:0000256" key="11">
    <source>
        <dbReference type="RuleBase" id="RU363035"/>
    </source>
</evidence>
<comment type="catalytic activity">
    <reaction evidence="10">
        <text>tRNA(Leu) + L-leucine + ATP = L-leucyl-tRNA(Leu) + AMP + diphosphate</text>
        <dbReference type="Rhea" id="RHEA:11688"/>
        <dbReference type="Rhea" id="RHEA-COMP:9613"/>
        <dbReference type="Rhea" id="RHEA-COMP:9622"/>
        <dbReference type="ChEBI" id="CHEBI:30616"/>
        <dbReference type="ChEBI" id="CHEBI:33019"/>
        <dbReference type="ChEBI" id="CHEBI:57427"/>
        <dbReference type="ChEBI" id="CHEBI:78442"/>
        <dbReference type="ChEBI" id="CHEBI:78494"/>
        <dbReference type="ChEBI" id="CHEBI:456215"/>
        <dbReference type="EC" id="6.1.1.4"/>
    </reaction>
</comment>
<feature type="domain" description="Methionyl/Valyl/Leucyl/Isoleucyl-tRNA synthetase anticodon-binding" evidence="13">
    <location>
        <begin position="775"/>
        <end position="874"/>
    </location>
</feature>
<keyword evidence="15" id="KW-1185">Reference proteome</keyword>
<dbReference type="PANTHER" id="PTHR43740:SF2">
    <property type="entry name" value="LEUCINE--TRNA LIGASE, MITOCHONDRIAL"/>
    <property type="match status" value="1"/>
</dbReference>
<feature type="domain" description="Aminoacyl-tRNA synthetase class Ia" evidence="12">
    <location>
        <begin position="488"/>
        <end position="645"/>
    </location>
</feature>
<evidence type="ECO:0000256" key="8">
    <source>
        <dbReference type="ARBA" id="ARBA00023146"/>
    </source>
</evidence>
<keyword evidence="7 11" id="KW-0648">Protein biosynthesis</keyword>
<evidence type="ECO:0000313" key="16">
    <source>
        <dbReference type="RefSeq" id="XP_029647599.2"/>
    </source>
</evidence>
<evidence type="ECO:0000259" key="14">
    <source>
        <dbReference type="Pfam" id="PF13603"/>
    </source>
</evidence>
<dbReference type="PRINTS" id="PR00985">
    <property type="entry name" value="TRNASYNTHLEU"/>
</dbReference>
<dbReference type="NCBIfam" id="TIGR00396">
    <property type="entry name" value="leuS_bact"/>
    <property type="match status" value="1"/>
</dbReference>
<dbReference type="Pfam" id="PF00133">
    <property type="entry name" value="tRNA-synt_1"/>
    <property type="match status" value="3"/>
</dbReference>
<evidence type="ECO:0000256" key="9">
    <source>
        <dbReference type="ARBA" id="ARBA00030520"/>
    </source>
</evidence>
<organism evidence="15 16">
    <name type="scientific">Octopus sinensis</name>
    <name type="common">East Asian common octopus</name>
    <dbReference type="NCBI Taxonomy" id="2607531"/>
    <lineage>
        <taxon>Eukaryota</taxon>
        <taxon>Metazoa</taxon>
        <taxon>Spiralia</taxon>
        <taxon>Lophotrochozoa</taxon>
        <taxon>Mollusca</taxon>
        <taxon>Cephalopoda</taxon>
        <taxon>Coleoidea</taxon>
        <taxon>Octopodiformes</taxon>
        <taxon>Octopoda</taxon>
        <taxon>Incirrata</taxon>
        <taxon>Octopodidae</taxon>
        <taxon>Octopus</taxon>
    </lineage>
</organism>
<dbReference type="Pfam" id="PF08264">
    <property type="entry name" value="Anticodon_1"/>
    <property type="match status" value="1"/>
</dbReference>
<evidence type="ECO:0000256" key="5">
    <source>
        <dbReference type="ARBA" id="ARBA00022741"/>
    </source>
</evidence>
<feature type="domain" description="Aminoacyl-tRNA synthetase class Ia" evidence="12">
    <location>
        <begin position="674"/>
        <end position="715"/>
    </location>
</feature>
<dbReference type="InterPro" id="IPR009080">
    <property type="entry name" value="tRNAsynth_Ia_anticodon-bd"/>
</dbReference>
<dbReference type="PROSITE" id="PS00178">
    <property type="entry name" value="AA_TRNA_LIGASE_I"/>
    <property type="match status" value="1"/>
</dbReference>
<evidence type="ECO:0000259" key="13">
    <source>
        <dbReference type="Pfam" id="PF08264"/>
    </source>
</evidence>
<evidence type="ECO:0000256" key="3">
    <source>
        <dbReference type="ARBA" id="ARBA00013164"/>
    </source>
</evidence>
<feature type="domain" description="Aminoacyl-tRNA synthetase class Ia" evidence="12">
    <location>
        <begin position="120"/>
        <end position="296"/>
    </location>
</feature>
<dbReference type="InterPro" id="IPR013155">
    <property type="entry name" value="M/V/L/I-tRNA-synth_anticd-bd"/>
</dbReference>
<dbReference type="AlphaFoldDB" id="A0A6P7T9N4"/>
<keyword evidence="8 11" id="KW-0030">Aminoacyl-tRNA synthetase</keyword>
<dbReference type="FunFam" id="3.40.50.620:FF:000100">
    <property type="entry name" value="probable leucine--tRNA ligase, mitochondrial"/>
    <property type="match status" value="1"/>
</dbReference>
<evidence type="ECO:0000256" key="6">
    <source>
        <dbReference type="ARBA" id="ARBA00022840"/>
    </source>
</evidence>
<keyword evidence="5 11" id="KW-0547">Nucleotide-binding</keyword>
<dbReference type="InterPro" id="IPR001412">
    <property type="entry name" value="aa-tRNA-synth_I_CS"/>
</dbReference>
<reference evidence="16" key="1">
    <citation type="submission" date="2025-08" db="UniProtKB">
        <authorList>
            <consortium name="RefSeq"/>
        </authorList>
    </citation>
    <scope>IDENTIFICATION</scope>
</reference>
<name>A0A6P7T9N4_9MOLL</name>
<evidence type="ECO:0000256" key="2">
    <source>
        <dbReference type="ARBA" id="ARBA00005594"/>
    </source>
</evidence>
<dbReference type="InterPro" id="IPR002302">
    <property type="entry name" value="Leu-tRNA-ligase"/>
</dbReference>
<dbReference type="FunFam" id="3.40.50.620:FF:000003">
    <property type="entry name" value="Leucine--tRNA ligase"/>
    <property type="match status" value="1"/>
</dbReference>
<evidence type="ECO:0000256" key="4">
    <source>
        <dbReference type="ARBA" id="ARBA00022598"/>
    </source>
</evidence>
<dbReference type="CDD" id="cd00812">
    <property type="entry name" value="LeuRS_core"/>
    <property type="match status" value="1"/>
</dbReference>
<protein>
    <recommendedName>
        <fullName evidence="3">leucine--tRNA ligase</fullName>
        <ecNumber evidence="3">6.1.1.4</ecNumber>
    </recommendedName>
    <alternativeName>
        <fullName evidence="9">Leucyl-tRNA synthetase</fullName>
    </alternativeName>
</protein>
<dbReference type="GO" id="GO:0006429">
    <property type="term" value="P:leucyl-tRNA aminoacylation"/>
    <property type="evidence" value="ECO:0007669"/>
    <property type="project" value="InterPro"/>
</dbReference>
<dbReference type="GO" id="GO:0032543">
    <property type="term" value="P:mitochondrial translation"/>
    <property type="evidence" value="ECO:0007669"/>
    <property type="project" value="TreeGrafter"/>
</dbReference>
<dbReference type="Proteomes" id="UP000515154">
    <property type="component" value="Linkage group LG18"/>
</dbReference>